<dbReference type="InterPro" id="IPR013783">
    <property type="entry name" value="Ig-like_fold"/>
</dbReference>
<dbReference type="SUPFAM" id="SSF49265">
    <property type="entry name" value="Fibronectin type III"/>
    <property type="match status" value="1"/>
</dbReference>
<gene>
    <name evidence="3" type="ORF">PEVE_00025875</name>
</gene>
<evidence type="ECO:0000313" key="4">
    <source>
        <dbReference type="Proteomes" id="UP001159427"/>
    </source>
</evidence>
<protein>
    <recommendedName>
        <fullName evidence="2">Fibronectin type-III domain-containing protein</fullName>
    </recommendedName>
</protein>
<keyword evidence="1" id="KW-0472">Membrane</keyword>
<dbReference type="InterPro" id="IPR036116">
    <property type="entry name" value="FN3_sf"/>
</dbReference>
<dbReference type="Proteomes" id="UP001159427">
    <property type="component" value="Unassembled WGS sequence"/>
</dbReference>
<comment type="caution">
    <text evidence="3">The sequence shown here is derived from an EMBL/GenBank/DDBJ whole genome shotgun (WGS) entry which is preliminary data.</text>
</comment>
<reference evidence="3 4" key="1">
    <citation type="submission" date="2022-05" db="EMBL/GenBank/DDBJ databases">
        <authorList>
            <consortium name="Genoscope - CEA"/>
            <person name="William W."/>
        </authorList>
    </citation>
    <scope>NUCLEOTIDE SEQUENCE [LARGE SCALE GENOMIC DNA]</scope>
</reference>
<organism evidence="3 4">
    <name type="scientific">Porites evermanni</name>
    <dbReference type="NCBI Taxonomy" id="104178"/>
    <lineage>
        <taxon>Eukaryota</taxon>
        <taxon>Metazoa</taxon>
        <taxon>Cnidaria</taxon>
        <taxon>Anthozoa</taxon>
        <taxon>Hexacorallia</taxon>
        <taxon>Scleractinia</taxon>
        <taxon>Fungiina</taxon>
        <taxon>Poritidae</taxon>
        <taxon>Porites</taxon>
    </lineage>
</organism>
<evidence type="ECO:0000256" key="1">
    <source>
        <dbReference type="SAM" id="Phobius"/>
    </source>
</evidence>
<dbReference type="Gene3D" id="2.60.40.10">
    <property type="entry name" value="Immunoglobulins"/>
    <property type="match status" value="1"/>
</dbReference>
<proteinExistence type="predicted"/>
<feature type="transmembrane region" description="Helical" evidence="1">
    <location>
        <begin position="123"/>
        <end position="146"/>
    </location>
</feature>
<dbReference type="EMBL" id="CALNXI010003496">
    <property type="protein sequence ID" value="CAH3193467.1"/>
    <property type="molecule type" value="Genomic_DNA"/>
</dbReference>
<feature type="domain" description="Fibronectin type-III" evidence="2">
    <location>
        <begin position="7"/>
        <end position="101"/>
    </location>
</feature>
<dbReference type="PROSITE" id="PS50853">
    <property type="entry name" value="FN3"/>
    <property type="match status" value="1"/>
</dbReference>
<keyword evidence="4" id="KW-1185">Reference proteome</keyword>
<keyword evidence="1" id="KW-0812">Transmembrane</keyword>
<sequence>YLVPDRPPEEILAKSLGKDAVQLEWNPVLPKYANGEVLGYKIIYGVVNNILRTNSIVPAPGHRLKIGGLKPNTNYSFQILAFTSKGNGATSTSFFAKTSPGTLEIIHVNVCFYLSLYLIGKGAIVAASVVPGIVVFSTIFLAIYFARKRRLIALNNGNSKNLAGGVVPYATSPLDWIDRIIANRHGYEALDDENVLIITPRHHRYINIAPDGSLNIPPYLRNIVIEFEQTYENTRYNRLKRFVY</sequence>
<evidence type="ECO:0000313" key="3">
    <source>
        <dbReference type="EMBL" id="CAH3193467.1"/>
    </source>
</evidence>
<feature type="non-terminal residue" evidence="3">
    <location>
        <position position="1"/>
    </location>
</feature>
<dbReference type="CDD" id="cd00063">
    <property type="entry name" value="FN3"/>
    <property type="match status" value="1"/>
</dbReference>
<name>A0ABN8SPC5_9CNID</name>
<dbReference type="Pfam" id="PF00041">
    <property type="entry name" value="fn3"/>
    <property type="match status" value="1"/>
</dbReference>
<accession>A0ABN8SPC5</accession>
<dbReference type="SMART" id="SM00060">
    <property type="entry name" value="FN3"/>
    <property type="match status" value="1"/>
</dbReference>
<keyword evidence="1" id="KW-1133">Transmembrane helix</keyword>
<evidence type="ECO:0000259" key="2">
    <source>
        <dbReference type="PROSITE" id="PS50853"/>
    </source>
</evidence>
<dbReference type="InterPro" id="IPR003961">
    <property type="entry name" value="FN3_dom"/>
</dbReference>
<dbReference type="PRINTS" id="PR00014">
    <property type="entry name" value="FNTYPEIII"/>
</dbReference>